<proteinExistence type="predicted"/>
<evidence type="ECO:0000313" key="1">
    <source>
        <dbReference type="EMBL" id="JAH40623.1"/>
    </source>
</evidence>
<sequence>MSSWSIFFSKNSCFFVNISSVSR</sequence>
<reference evidence="1" key="1">
    <citation type="submission" date="2014-11" db="EMBL/GenBank/DDBJ databases">
        <authorList>
            <person name="Amaro Gonzalez C."/>
        </authorList>
    </citation>
    <scope>NUCLEOTIDE SEQUENCE</scope>
</reference>
<dbReference type="AlphaFoldDB" id="A0A0E9SJD0"/>
<protein>
    <submittedName>
        <fullName evidence="1">Uncharacterized protein</fullName>
    </submittedName>
</protein>
<name>A0A0E9SJD0_ANGAN</name>
<dbReference type="EMBL" id="GBXM01067954">
    <property type="protein sequence ID" value="JAH40623.1"/>
    <property type="molecule type" value="Transcribed_RNA"/>
</dbReference>
<reference evidence="1" key="2">
    <citation type="journal article" date="2015" name="Fish Shellfish Immunol.">
        <title>Early steps in the European eel (Anguilla anguilla)-Vibrio vulnificus interaction in the gills: Role of the RtxA13 toxin.</title>
        <authorList>
            <person name="Callol A."/>
            <person name="Pajuelo D."/>
            <person name="Ebbesson L."/>
            <person name="Teles M."/>
            <person name="MacKenzie S."/>
            <person name="Amaro C."/>
        </authorList>
    </citation>
    <scope>NUCLEOTIDE SEQUENCE</scope>
</reference>
<accession>A0A0E9SJD0</accession>
<organism evidence="1">
    <name type="scientific">Anguilla anguilla</name>
    <name type="common">European freshwater eel</name>
    <name type="synonym">Muraena anguilla</name>
    <dbReference type="NCBI Taxonomy" id="7936"/>
    <lineage>
        <taxon>Eukaryota</taxon>
        <taxon>Metazoa</taxon>
        <taxon>Chordata</taxon>
        <taxon>Craniata</taxon>
        <taxon>Vertebrata</taxon>
        <taxon>Euteleostomi</taxon>
        <taxon>Actinopterygii</taxon>
        <taxon>Neopterygii</taxon>
        <taxon>Teleostei</taxon>
        <taxon>Anguilliformes</taxon>
        <taxon>Anguillidae</taxon>
        <taxon>Anguilla</taxon>
    </lineage>
</organism>